<dbReference type="HOGENOM" id="CLU_976257_0_0_6"/>
<accession>A9KZL5</accession>
<dbReference type="EMBL" id="CP000891">
    <property type="protein sequence ID" value="ABX47774.1"/>
    <property type="molecule type" value="Genomic_DNA"/>
</dbReference>
<gene>
    <name evidence="3" type="ordered locus">Sbal195_0596</name>
</gene>
<dbReference type="Proteomes" id="UP000000770">
    <property type="component" value="Chromosome"/>
</dbReference>
<dbReference type="AlphaFoldDB" id="A9KZL5"/>
<organism evidence="3 4">
    <name type="scientific">Shewanella baltica (strain OS195)</name>
    <dbReference type="NCBI Taxonomy" id="399599"/>
    <lineage>
        <taxon>Bacteria</taxon>
        <taxon>Pseudomonadati</taxon>
        <taxon>Pseudomonadota</taxon>
        <taxon>Gammaproteobacteria</taxon>
        <taxon>Alteromonadales</taxon>
        <taxon>Shewanellaceae</taxon>
        <taxon>Shewanella</taxon>
    </lineage>
</organism>
<feature type="region of interest" description="Disordered" evidence="1">
    <location>
        <begin position="264"/>
        <end position="285"/>
    </location>
</feature>
<protein>
    <recommendedName>
        <fullName evidence="2">DUF1835 domain-containing protein</fullName>
    </recommendedName>
</protein>
<evidence type="ECO:0000256" key="1">
    <source>
        <dbReference type="SAM" id="MobiDB-lite"/>
    </source>
</evidence>
<dbReference type="RefSeq" id="WP_006083179.1">
    <property type="nucleotide sequence ID" value="NC_009997.1"/>
</dbReference>
<sequence length="285" mass="33086">MKKITIVQGVPARGLLKARNKILGITETIVTVDDDFSIGSLDGLDNLRTLNDKHDIKYNLRLNLWQEIWKSQFWYVTTEYDKYLLDQQIKSHCNLLLSISTANTITVWVSRNVHDELMLKMIAYNMSKKANLFVVNVNEIDTENRHSVAHFSPEEIIDAEIRGYLKPQQIDKMGVDLLKSQWKIWRLKGKGFRDFNDKGYITEYTVNHLDCLFLTTIIKLKNESTNTIICEILKYSPTLNPLFIYWRLSILSNLKLITLTSTSQAGDENYPSPPKISLPRRPIHR</sequence>
<dbReference type="InterPro" id="IPR014973">
    <property type="entry name" value="DUF1835"/>
</dbReference>
<evidence type="ECO:0000313" key="3">
    <source>
        <dbReference type="EMBL" id="ABX47774.1"/>
    </source>
</evidence>
<dbReference type="KEGG" id="sbn:Sbal195_0596"/>
<proteinExistence type="predicted"/>
<name>A9KZL5_SHEB9</name>
<evidence type="ECO:0000259" key="2">
    <source>
        <dbReference type="Pfam" id="PF08874"/>
    </source>
</evidence>
<dbReference type="Pfam" id="PF08874">
    <property type="entry name" value="DUF1835"/>
    <property type="match status" value="1"/>
</dbReference>
<feature type="domain" description="DUF1835" evidence="2">
    <location>
        <begin position="4"/>
        <end position="137"/>
    </location>
</feature>
<reference evidence="3 4" key="1">
    <citation type="submission" date="2007-11" db="EMBL/GenBank/DDBJ databases">
        <title>Complete sequence of chromosome of Shewanella baltica OS195.</title>
        <authorList>
            <consortium name="US DOE Joint Genome Institute"/>
            <person name="Copeland A."/>
            <person name="Lucas S."/>
            <person name="Lapidus A."/>
            <person name="Barry K."/>
            <person name="Glavina del Rio T."/>
            <person name="Dalin E."/>
            <person name="Tice H."/>
            <person name="Pitluck S."/>
            <person name="Chain P."/>
            <person name="Malfatti S."/>
            <person name="Shin M."/>
            <person name="Vergez L."/>
            <person name="Schmutz J."/>
            <person name="Larimer F."/>
            <person name="Land M."/>
            <person name="Hauser L."/>
            <person name="Kyrpides N."/>
            <person name="Kim E."/>
            <person name="Brettar I."/>
            <person name="Rodrigues J."/>
            <person name="Konstantinidis K."/>
            <person name="Klappenbach J."/>
            <person name="Hofle M."/>
            <person name="Tiedje J."/>
            <person name="Richardson P."/>
        </authorList>
    </citation>
    <scope>NUCLEOTIDE SEQUENCE [LARGE SCALE GENOMIC DNA]</scope>
    <source>
        <strain evidence="3 4">OS195</strain>
    </source>
</reference>
<dbReference type="GeneID" id="11770920"/>
<evidence type="ECO:0000313" key="4">
    <source>
        <dbReference type="Proteomes" id="UP000000770"/>
    </source>
</evidence>